<dbReference type="GO" id="GO:0006751">
    <property type="term" value="P:glutathione catabolic process"/>
    <property type="evidence" value="ECO:0007669"/>
    <property type="project" value="UniProtKB-UniRule"/>
</dbReference>
<evidence type="ECO:0000256" key="2">
    <source>
        <dbReference type="ARBA" id="ARBA00023180"/>
    </source>
</evidence>
<dbReference type="PANTHER" id="PTHR11686:SF56">
    <property type="entry name" value="GLUTATHIONE HYDROLASE 1 PROENZYME-RELATED"/>
    <property type="match status" value="1"/>
</dbReference>
<keyword evidence="7" id="KW-1185">Reference proteome</keyword>
<keyword evidence="5" id="KW-0378">Hydrolase</keyword>
<dbReference type="GeneID" id="101026348"/>
<dbReference type="RefSeq" id="XP_031512304.1">
    <property type="nucleotide sequence ID" value="XM_031656444.1"/>
</dbReference>
<comment type="catalytic activity">
    <reaction evidence="5">
        <text>glutathione + H2O = L-cysteinylglycine + L-glutamate</text>
        <dbReference type="Rhea" id="RHEA:28807"/>
        <dbReference type="ChEBI" id="CHEBI:15377"/>
        <dbReference type="ChEBI" id="CHEBI:29985"/>
        <dbReference type="ChEBI" id="CHEBI:57925"/>
        <dbReference type="ChEBI" id="CHEBI:61694"/>
        <dbReference type="EC" id="3.4.19.13"/>
    </reaction>
</comment>
<dbReference type="eggNOG" id="KOG2410">
    <property type="taxonomic scope" value="Eukaryota"/>
</dbReference>
<dbReference type="PRINTS" id="PR01210">
    <property type="entry name" value="GGTRANSPTASE"/>
</dbReference>
<feature type="binding site" evidence="4">
    <location>
        <position position="107"/>
    </location>
    <ligand>
        <name>L-glutamate</name>
        <dbReference type="ChEBI" id="CHEBI:29985"/>
    </ligand>
</feature>
<dbReference type="Bgee" id="ENSPANG00000020038">
    <property type="expression patterns" value="Expressed in adult mammalian kidney and 51 other cell types or tissues"/>
</dbReference>
<feature type="binding site" evidence="4">
    <location>
        <position position="423"/>
    </location>
    <ligand>
        <name>L-glutamate</name>
        <dbReference type="ChEBI" id="CHEBI:29985"/>
    </ligand>
</feature>
<dbReference type="HOGENOM" id="CLU_014813_4_1_1"/>
<dbReference type="Pfam" id="PF01019">
    <property type="entry name" value="G_glu_transpept"/>
    <property type="match status" value="1"/>
</dbReference>
<dbReference type="PANTHER" id="PTHR11686">
    <property type="entry name" value="GAMMA GLUTAMYL TRANSPEPTIDASE"/>
    <property type="match status" value="1"/>
</dbReference>
<comment type="pathway">
    <text evidence="5">Sulfur metabolism; glutathione metabolism.</text>
</comment>
<dbReference type="GO" id="GO:0002682">
    <property type="term" value="P:regulation of immune system process"/>
    <property type="evidence" value="ECO:0007669"/>
    <property type="project" value="TreeGrafter"/>
</dbReference>
<dbReference type="RefSeq" id="XP_031512303.1">
    <property type="nucleotide sequence ID" value="XM_031656443.1"/>
</dbReference>
<dbReference type="GeneTree" id="ENSGT00940000154601"/>
<dbReference type="CTD" id="2678"/>
<reference evidence="6" key="2">
    <citation type="submission" date="2025-08" db="UniProtKB">
        <authorList>
            <consortium name="Ensembl"/>
        </authorList>
    </citation>
    <scope>IDENTIFICATION</scope>
</reference>
<dbReference type="EC" id="3.4.19.13" evidence="5"/>
<comment type="function">
    <text evidence="5">Cleaves the gamma-glutamyl peptide bond of glutathione and glutathione conjugates.</text>
</comment>
<sequence>MKKRLVVLGLLAVVLVLVIVGLCVWLPSASKEPDNHVYARAAVAADAKQCSEIGRDALRDGGSAVDAAIAALLCMGLMNAHSMGIGGGLFLTIYNSTTRKAEVINAREVAPRLAFASMFNSSQQSQNGGLSVAVPGEIRGYELAHQRHGRLPWARLFQPSIQLARQGFPVGKGLGAALENKRTVIEQQPVLCEVFCRDGKVLREGERLTLPRLADTYETLAIEGAQAFYNGSLTAQIVKDIQAAGGIVTAEDLNNYRAELIEHPLNISLGDAVLYMPSAPLSGPVLALILNILKGYNFSRASVETPEQKGLTYHRIVEAFRFAYAKRTLLGDPKFVDVTEVVRNMTSEFFAAQLRAQISDDTTHPISYYKPEFYTPDDGGTAHLSVVAEDGSAVSATSTINLYFGSKVRSPVSGILFNDEMDDFSSPSITNQFGVPPSPANFIQPGKQPLSSMCPTIMVGQDGQVRMVVGASGGTQITTATALAIIYNLWFGYDVKRAVEEPRLHNQLLPNVTTVERNIDQAVTAALETRHHDTEIASTFIAVVQAIVRTPGGWAAASDSRKGGEPAGY</sequence>
<evidence type="ECO:0000256" key="4">
    <source>
        <dbReference type="PIRSR" id="PIRSR600101-2"/>
    </source>
</evidence>
<comment type="similarity">
    <text evidence="1">Belongs to the gamma-glutamyltransferase family.</text>
</comment>
<keyword evidence="5" id="KW-0012">Acyltransferase</keyword>
<dbReference type="Gene3D" id="1.10.246.130">
    <property type="match status" value="1"/>
</dbReference>
<dbReference type="GO" id="GO:0050727">
    <property type="term" value="P:regulation of inflammatory response"/>
    <property type="evidence" value="ECO:0007669"/>
    <property type="project" value="TreeGrafter"/>
</dbReference>
<evidence type="ECO:0000256" key="3">
    <source>
        <dbReference type="PIRSR" id="PIRSR600101-1"/>
    </source>
</evidence>
<proteinExistence type="inferred from homology"/>
<dbReference type="InterPro" id="IPR043138">
    <property type="entry name" value="GGT_lsub"/>
</dbReference>
<dbReference type="Gene3D" id="3.60.20.40">
    <property type="match status" value="1"/>
</dbReference>
<dbReference type="SUPFAM" id="SSF56235">
    <property type="entry name" value="N-terminal nucleophile aminohydrolases (Ntn hydrolases)"/>
    <property type="match status" value="1"/>
</dbReference>
<feature type="binding site" evidence="4">
    <location>
        <position position="474"/>
    </location>
    <ligand>
        <name>L-glutamate</name>
        <dbReference type="ChEBI" id="CHEBI:29985"/>
    </ligand>
</feature>
<evidence type="ECO:0000256" key="5">
    <source>
        <dbReference type="RuleBase" id="RU368068"/>
    </source>
</evidence>
<dbReference type="RefSeq" id="XP_031512305.1">
    <property type="nucleotide sequence ID" value="XM_031656445.1"/>
</dbReference>
<dbReference type="EC" id="2.3.2.2" evidence="5"/>
<dbReference type="GO" id="GO:0031179">
    <property type="term" value="P:peptide modification"/>
    <property type="evidence" value="ECO:0007669"/>
    <property type="project" value="TreeGrafter"/>
</dbReference>
<dbReference type="FunFam" id="3.60.20.40:FF:000007">
    <property type="entry name" value="Glutathione hydrolase 1 proenzyme"/>
    <property type="match status" value="1"/>
</dbReference>
<dbReference type="Proteomes" id="UP000028761">
    <property type="component" value="Chromosome 16"/>
</dbReference>
<dbReference type="InterPro" id="IPR029055">
    <property type="entry name" value="Ntn_hydrolases_N"/>
</dbReference>
<keyword evidence="5" id="KW-0808">Transferase</keyword>
<protein>
    <recommendedName>
        <fullName evidence="5">Glutathione hydrolase</fullName>
        <ecNumber evidence="5">2.3.2.2</ecNumber>
        <ecNumber evidence="5">3.4.19.13</ecNumber>
    </recommendedName>
    <alternativeName>
        <fullName evidence="5">Gamma-glutamyltransferase</fullName>
    </alternativeName>
    <alternativeName>
        <fullName evidence="5">Gamma-glutamyltranspeptidase</fullName>
    </alternativeName>
</protein>
<dbReference type="InterPro" id="IPR000101">
    <property type="entry name" value="GGT_peptidase"/>
</dbReference>
<dbReference type="PROSITE" id="PS00462">
    <property type="entry name" value="G_GLU_TRANSPEPTIDASE"/>
    <property type="match status" value="1"/>
</dbReference>
<dbReference type="AlphaFoldDB" id="A0A096NW57"/>
<dbReference type="GO" id="GO:0005886">
    <property type="term" value="C:plasma membrane"/>
    <property type="evidence" value="ECO:0007669"/>
    <property type="project" value="TreeGrafter"/>
</dbReference>
<feature type="active site" description="Nucleophile" evidence="3">
    <location>
        <position position="381"/>
    </location>
</feature>
<organism evidence="6 7">
    <name type="scientific">Papio anubis</name>
    <name type="common">Olive baboon</name>
    <dbReference type="NCBI Taxonomy" id="9555"/>
    <lineage>
        <taxon>Eukaryota</taxon>
        <taxon>Metazoa</taxon>
        <taxon>Chordata</taxon>
        <taxon>Craniata</taxon>
        <taxon>Vertebrata</taxon>
        <taxon>Euteleostomi</taxon>
        <taxon>Mammalia</taxon>
        <taxon>Eutheria</taxon>
        <taxon>Euarchontoglires</taxon>
        <taxon>Primates</taxon>
        <taxon>Haplorrhini</taxon>
        <taxon>Catarrhini</taxon>
        <taxon>Cercopithecidae</taxon>
        <taxon>Cercopithecinae</taxon>
        <taxon>Papio</taxon>
    </lineage>
</organism>
<dbReference type="GO" id="GO:0036374">
    <property type="term" value="F:glutathione hydrolase activity"/>
    <property type="evidence" value="ECO:0007669"/>
    <property type="project" value="UniProtKB-UniRule"/>
</dbReference>
<comment type="catalytic activity">
    <reaction evidence="5">
        <text>an N-terminal (5-L-glutamyl)-[peptide] + an alpha-amino acid = 5-L-glutamyl amino acid + an N-terminal L-alpha-aminoacyl-[peptide]</text>
        <dbReference type="Rhea" id="RHEA:23904"/>
        <dbReference type="Rhea" id="RHEA-COMP:9780"/>
        <dbReference type="Rhea" id="RHEA-COMP:9795"/>
        <dbReference type="ChEBI" id="CHEBI:77644"/>
        <dbReference type="ChEBI" id="CHEBI:78597"/>
        <dbReference type="ChEBI" id="CHEBI:78599"/>
        <dbReference type="ChEBI" id="CHEBI:78608"/>
        <dbReference type="EC" id="2.3.2.2"/>
    </reaction>
</comment>
<dbReference type="GO" id="GO:0103068">
    <property type="term" value="F:leukotriene C4 gamma-glutamyl transferase activity"/>
    <property type="evidence" value="ECO:0007669"/>
    <property type="project" value="UniProtKB-EC"/>
</dbReference>
<dbReference type="Ensembl" id="ENSPANT00000024327.3">
    <property type="protein sequence ID" value="ENSPANP00000017282.3"/>
    <property type="gene ID" value="ENSPANG00000020038.3"/>
</dbReference>
<dbReference type="FunFam" id="1.10.246.130:FF:000002">
    <property type="entry name" value="glutathione hydrolase 1 proenzyme"/>
    <property type="match status" value="1"/>
</dbReference>
<reference evidence="6 7" key="1">
    <citation type="submission" date="2012-03" db="EMBL/GenBank/DDBJ databases">
        <title>Whole Genome Assembly of Papio anubis.</title>
        <authorList>
            <person name="Liu Y.L."/>
            <person name="Abraham K.A."/>
            <person name="Akbar H.A."/>
            <person name="Ali S.A."/>
            <person name="Anosike U.A."/>
            <person name="Aqrawi P.A."/>
            <person name="Arias F.A."/>
            <person name="Attaway T.A."/>
            <person name="Awwad R.A."/>
            <person name="Babu C.B."/>
            <person name="Bandaranaike D.B."/>
            <person name="Battles P.B."/>
            <person name="Bell A.B."/>
            <person name="Beltran B.B."/>
            <person name="Berhane-Mersha D.B."/>
            <person name="Bess C.B."/>
            <person name="Bickham C.B."/>
            <person name="Bolden T.B."/>
            <person name="Carter K.C."/>
            <person name="Chau D.C."/>
            <person name="Chavez A.C."/>
            <person name="Clerc-Blankenburg K.C."/>
            <person name="Coyle M.C."/>
            <person name="Dao M.D."/>
            <person name="Davila M.L.D."/>
            <person name="Davy-Carroll L.D."/>
            <person name="Denson S.D."/>
            <person name="Dinh H.D."/>
            <person name="Fernandez S.F."/>
            <person name="Fernando P.F."/>
            <person name="Forbes L.F."/>
            <person name="Francis C.F."/>
            <person name="Francisco L.F."/>
            <person name="Fu Q.F."/>
            <person name="Garcia-Iii R.G."/>
            <person name="Garrett T.G."/>
            <person name="Gross S.G."/>
            <person name="Gubbala S.G."/>
            <person name="Hirani K.H."/>
            <person name="Hogues M.H."/>
            <person name="Hollins B.H."/>
            <person name="Jackson L.J."/>
            <person name="Javaid M.J."/>
            <person name="Jhangiani S.J."/>
            <person name="Johnson A.J."/>
            <person name="Johnson B.J."/>
            <person name="Jones J.J."/>
            <person name="Joshi V.J."/>
            <person name="Kalu J.K."/>
            <person name="Khan N.K."/>
            <person name="Korchina V.K."/>
            <person name="Kovar C.K."/>
            <person name="Lago L.L."/>
            <person name="Lara F.L."/>
            <person name="Le T.-K.L."/>
            <person name="Lee S.L."/>
            <person name="Legall-Iii F.L."/>
            <person name="Lemon S.L."/>
            <person name="Liu J.L."/>
            <person name="Liu Y.-S.L."/>
            <person name="Liyanage D.L."/>
            <person name="Lopez J.L."/>
            <person name="Lorensuhewa L.L."/>
            <person name="Mata R.M."/>
            <person name="Mathew T.M."/>
            <person name="Mercado C.M."/>
            <person name="Mercado I.M."/>
            <person name="Morales K.M."/>
            <person name="Morgan M.M."/>
            <person name="Munidasa M.M."/>
            <person name="Ngo D.N."/>
            <person name="Nguyen L.N."/>
            <person name="Nguyen T.N."/>
            <person name="Nguyen N.N."/>
            <person name="Obregon M.O."/>
            <person name="Okwuonu G.O."/>
            <person name="Ongeri F.O."/>
            <person name="Onwere C.O."/>
            <person name="Osifeso I.O."/>
            <person name="Parra A.P."/>
            <person name="Patil S.P."/>
            <person name="Perez A.P."/>
            <person name="Perez Y.P."/>
            <person name="Pham C.P."/>
            <person name="Pu L.-L.P."/>
            <person name="Puazo M.P."/>
            <person name="Quiroz J.Q."/>
            <person name="Rouhana J.R."/>
            <person name="Ruiz M.R."/>
            <person name="Ruiz S.-J.R."/>
            <person name="Saada N.S."/>
            <person name="Santibanez J.S."/>
            <person name="Scheel M.S."/>
            <person name="Schneider B.S."/>
            <person name="Simmons D.S."/>
            <person name="Sisson I.S."/>
            <person name="Tang L.-Y.T."/>
            <person name="Thornton R.T."/>
            <person name="Tisius J.T."/>
            <person name="Toledanes G.T."/>
            <person name="Trejos Z.T."/>
            <person name="Usmani K.U."/>
            <person name="Varghese R.V."/>
            <person name="Vattathil S.V."/>
            <person name="Vee V.V."/>
            <person name="Walker D.W."/>
            <person name="Weissenberger G.W."/>
            <person name="White C.W."/>
            <person name="Williams A.W."/>
            <person name="Woodworth J.W."/>
            <person name="Wright R.W."/>
            <person name="Zhu Y.Z."/>
            <person name="Han Y.H."/>
            <person name="Newsham I.N."/>
            <person name="Nazareth L.N."/>
            <person name="Worley K.W."/>
            <person name="Muzny D.M."/>
            <person name="Rogers J.R."/>
            <person name="Gibbs R.G."/>
        </authorList>
    </citation>
    <scope>NUCLEOTIDE SEQUENCE [LARGE SCALE GENOMIC DNA]</scope>
</reference>
<name>A0A096NW57_PAPAN</name>
<comment type="subcellular location">
    <subcellularLocation>
        <location evidence="5">Membrane</location>
        <topology evidence="5">Single-pass type II membrane protein</topology>
    </subcellularLocation>
</comment>
<dbReference type="UniPathway" id="UPA00204"/>
<feature type="binding site" evidence="4">
    <location>
        <begin position="451"/>
        <end position="452"/>
    </location>
    <ligand>
        <name>L-glutamate</name>
        <dbReference type="ChEBI" id="CHEBI:29985"/>
    </ligand>
</feature>
<dbReference type="OMA" id="GFMLVHL"/>
<dbReference type="InterPro" id="IPR055262">
    <property type="entry name" value="GGT_CS"/>
</dbReference>
<dbReference type="InterPro" id="IPR043137">
    <property type="entry name" value="GGT_ssub_C"/>
</dbReference>
<reference evidence="6" key="3">
    <citation type="submission" date="2025-09" db="UniProtKB">
        <authorList>
            <consortium name="Ensembl"/>
        </authorList>
    </citation>
    <scope>IDENTIFICATION</scope>
</reference>
<keyword evidence="2" id="KW-0325">Glycoprotein</keyword>
<evidence type="ECO:0000256" key="1">
    <source>
        <dbReference type="ARBA" id="ARBA00009381"/>
    </source>
</evidence>
<evidence type="ECO:0000313" key="6">
    <source>
        <dbReference type="Ensembl" id="ENSPANP00000017282.3"/>
    </source>
</evidence>
<feature type="binding site" evidence="4">
    <location>
        <begin position="399"/>
        <end position="401"/>
    </location>
    <ligand>
        <name>L-glutamate</name>
        <dbReference type="ChEBI" id="CHEBI:29985"/>
    </ligand>
</feature>
<comment type="catalytic activity">
    <reaction evidence="5">
        <text>an S-substituted glutathione + H2O = an S-substituted L-cysteinylglycine + L-glutamate</text>
        <dbReference type="Rhea" id="RHEA:59468"/>
        <dbReference type="ChEBI" id="CHEBI:15377"/>
        <dbReference type="ChEBI" id="CHEBI:29985"/>
        <dbReference type="ChEBI" id="CHEBI:90779"/>
        <dbReference type="ChEBI" id="CHEBI:143103"/>
        <dbReference type="EC" id="3.4.19.13"/>
    </reaction>
</comment>
<accession>A0A096NW57</accession>
<evidence type="ECO:0000313" key="7">
    <source>
        <dbReference type="Proteomes" id="UP000028761"/>
    </source>
</evidence>
<dbReference type="STRING" id="9555.ENSPANP00000017282"/>
<dbReference type="NCBIfam" id="TIGR00066">
    <property type="entry name" value="g_glut_trans"/>
    <property type="match status" value="1"/>
</dbReference>